<feature type="region of interest" description="Disordered" evidence="4">
    <location>
        <begin position="261"/>
        <end position="284"/>
    </location>
</feature>
<comment type="caution">
    <text evidence="6">The sequence shown here is derived from an EMBL/GenBank/DDBJ whole genome shotgun (WGS) entry which is preliminary data.</text>
</comment>
<evidence type="ECO:0000313" key="7">
    <source>
        <dbReference type="Proteomes" id="UP000627838"/>
    </source>
</evidence>
<dbReference type="PANTHER" id="PTHR44196">
    <property type="entry name" value="DEHYDROGENASE/REDUCTASE SDR FAMILY MEMBER 7B"/>
    <property type="match status" value="1"/>
</dbReference>
<feature type="domain" description="Ketoreductase" evidence="5">
    <location>
        <begin position="4"/>
        <end position="190"/>
    </location>
</feature>
<dbReference type="SUPFAM" id="SSF51735">
    <property type="entry name" value="NAD(P)-binding Rossmann-fold domains"/>
    <property type="match status" value="1"/>
</dbReference>
<keyword evidence="7" id="KW-1185">Reference proteome</keyword>
<dbReference type="RefSeq" id="WP_192762388.1">
    <property type="nucleotide sequence ID" value="NZ_JADBDZ010000001.1"/>
</dbReference>
<gene>
    <name evidence="6" type="ORF">H4W34_006177</name>
</gene>
<evidence type="ECO:0000256" key="1">
    <source>
        <dbReference type="ARBA" id="ARBA00006484"/>
    </source>
</evidence>
<feature type="compositionally biased region" description="Low complexity" evidence="4">
    <location>
        <begin position="327"/>
        <end position="341"/>
    </location>
</feature>
<dbReference type="PROSITE" id="PS00061">
    <property type="entry name" value="ADH_SHORT"/>
    <property type="match status" value="1"/>
</dbReference>
<sequence length="341" mass="36076">MTGRVVVVTGASAGVGRAVARGFGARGDRVVLLARGEEGLEAAAADVRELGGEALPVVADVSDPGQVEAAADRAEEEFGPIEVWVNNAFSTAFGECRQVSPEEYRRVMEVCFLGAVHGTRAALDRMVPRGTGAIVQVGSALAYRSVPLQSAYCAAKSAIRGFTESVRCELMHDRSGVAITMVQLPGLNTPQFNWVLSRLRDRAQPVPPIYQPEVAAQGVLLAADRPRRKEYWVGGSTIGTLLGQRIAPALLDRYLARTAFSSQQTGAREDPERPSDLWRPLDDADDAGAHGRFDGSAKAGSLLLKARSLLAGRVAGTVPSRAGRGGRPAAAVQRAVVGRRG</sequence>
<reference evidence="6 7" key="1">
    <citation type="submission" date="2020-10" db="EMBL/GenBank/DDBJ databases">
        <title>Sequencing the genomes of 1000 actinobacteria strains.</title>
        <authorList>
            <person name="Klenk H.-P."/>
        </authorList>
    </citation>
    <scope>NUCLEOTIDE SEQUENCE [LARGE SCALE GENOMIC DNA]</scope>
    <source>
        <strain evidence="6 7">DSM 46744</strain>
    </source>
</reference>
<evidence type="ECO:0000256" key="3">
    <source>
        <dbReference type="RuleBase" id="RU000363"/>
    </source>
</evidence>
<feature type="region of interest" description="Disordered" evidence="4">
    <location>
        <begin position="317"/>
        <end position="341"/>
    </location>
</feature>
<dbReference type="PRINTS" id="PR00081">
    <property type="entry name" value="GDHRDH"/>
</dbReference>
<proteinExistence type="inferred from homology"/>
<dbReference type="SMART" id="SM00822">
    <property type="entry name" value="PKS_KR"/>
    <property type="match status" value="1"/>
</dbReference>
<organism evidence="6 7">
    <name type="scientific">Actinomadura algeriensis</name>
    <dbReference type="NCBI Taxonomy" id="1679523"/>
    <lineage>
        <taxon>Bacteria</taxon>
        <taxon>Bacillati</taxon>
        <taxon>Actinomycetota</taxon>
        <taxon>Actinomycetes</taxon>
        <taxon>Streptosporangiales</taxon>
        <taxon>Thermomonosporaceae</taxon>
        <taxon>Actinomadura</taxon>
    </lineage>
</organism>
<dbReference type="PANTHER" id="PTHR44196:SF1">
    <property type="entry name" value="DEHYDROGENASE_REDUCTASE SDR FAMILY MEMBER 7B"/>
    <property type="match status" value="1"/>
</dbReference>
<evidence type="ECO:0000313" key="6">
    <source>
        <dbReference type="EMBL" id="MBE1536344.1"/>
    </source>
</evidence>
<protein>
    <submittedName>
        <fullName evidence="6">NAD(P)-dependent dehydrogenase (Short-subunit alcohol dehydrogenase family)</fullName>
    </submittedName>
</protein>
<accession>A0ABR9K0J3</accession>
<dbReference type="Proteomes" id="UP000627838">
    <property type="component" value="Unassembled WGS sequence"/>
</dbReference>
<keyword evidence="2" id="KW-0560">Oxidoreductase</keyword>
<name>A0ABR9K0J3_9ACTN</name>
<feature type="compositionally biased region" description="Basic and acidic residues" evidence="4">
    <location>
        <begin position="267"/>
        <end position="284"/>
    </location>
</feature>
<comment type="similarity">
    <text evidence="1 3">Belongs to the short-chain dehydrogenases/reductases (SDR) family.</text>
</comment>
<dbReference type="InterPro" id="IPR036291">
    <property type="entry name" value="NAD(P)-bd_dom_sf"/>
</dbReference>
<dbReference type="InterPro" id="IPR002347">
    <property type="entry name" value="SDR_fam"/>
</dbReference>
<evidence type="ECO:0000256" key="4">
    <source>
        <dbReference type="SAM" id="MobiDB-lite"/>
    </source>
</evidence>
<dbReference type="Pfam" id="PF00106">
    <property type="entry name" value="adh_short"/>
    <property type="match status" value="1"/>
</dbReference>
<dbReference type="InterPro" id="IPR057326">
    <property type="entry name" value="KR_dom"/>
</dbReference>
<dbReference type="EMBL" id="JADBDZ010000001">
    <property type="protein sequence ID" value="MBE1536344.1"/>
    <property type="molecule type" value="Genomic_DNA"/>
</dbReference>
<dbReference type="InterPro" id="IPR020904">
    <property type="entry name" value="Sc_DH/Rdtase_CS"/>
</dbReference>
<dbReference type="NCBIfam" id="NF005495">
    <property type="entry name" value="PRK07109.1"/>
    <property type="match status" value="1"/>
</dbReference>
<dbReference type="PRINTS" id="PR00080">
    <property type="entry name" value="SDRFAMILY"/>
</dbReference>
<dbReference type="Gene3D" id="3.40.50.720">
    <property type="entry name" value="NAD(P)-binding Rossmann-like Domain"/>
    <property type="match status" value="1"/>
</dbReference>
<evidence type="ECO:0000256" key="2">
    <source>
        <dbReference type="ARBA" id="ARBA00023002"/>
    </source>
</evidence>
<evidence type="ECO:0000259" key="5">
    <source>
        <dbReference type="SMART" id="SM00822"/>
    </source>
</evidence>